<dbReference type="Proteomes" id="UP000199574">
    <property type="component" value="Chromosome I"/>
</dbReference>
<dbReference type="PANTHER" id="PTHR21047">
    <property type="entry name" value="DTDP-6-DEOXY-D-GLUCOSE-3,5 EPIMERASE"/>
    <property type="match status" value="1"/>
</dbReference>
<dbReference type="EMBL" id="LT629754">
    <property type="protein sequence ID" value="SDT32026.1"/>
    <property type="molecule type" value="Genomic_DNA"/>
</dbReference>
<organism evidence="6 7">
    <name type="scientific">Maribacter dokdonensis</name>
    <dbReference type="NCBI Taxonomy" id="320912"/>
    <lineage>
        <taxon>Bacteria</taxon>
        <taxon>Pseudomonadati</taxon>
        <taxon>Bacteroidota</taxon>
        <taxon>Flavobacteriia</taxon>
        <taxon>Flavobacteriales</taxon>
        <taxon>Flavobacteriaceae</taxon>
        <taxon>Maribacter</taxon>
    </lineage>
</organism>
<evidence type="ECO:0000256" key="1">
    <source>
        <dbReference type="ARBA" id="ARBA00001298"/>
    </source>
</evidence>
<dbReference type="RefSeq" id="WP_091607936.1">
    <property type="nucleotide sequence ID" value="NZ_LT629754.1"/>
</dbReference>
<evidence type="ECO:0000256" key="5">
    <source>
        <dbReference type="RuleBase" id="RU364069"/>
    </source>
</evidence>
<dbReference type="InterPro" id="IPR000888">
    <property type="entry name" value="RmlC-like"/>
</dbReference>
<comment type="function">
    <text evidence="2 5">Catalyzes the epimerization of the C3' and C5'positions of dTDP-6-deoxy-D-xylo-4-hexulose, forming dTDP-6-deoxy-L-lyxo-4-hexulose.</text>
</comment>
<dbReference type="CDD" id="cd00438">
    <property type="entry name" value="cupin_RmlC"/>
    <property type="match status" value="1"/>
</dbReference>
<sequence>MNFIETKLKGCFIIEPSLFADDRGYFFESFNEQRFNKGIGTNVVFVQDNQSFSQKGVIRAIHYQLGANAQAKLVRVLRGTVIDVAVDLRKDSLTYGQHVAIELSAENKKQLFIPRGFGHGFSVISETAEFFYKCDNYYNKESEGGIIFNDSTLGIDWKVDSDDIKVSEKDLILPTLNKARL</sequence>
<evidence type="ECO:0000313" key="6">
    <source>
        <dbReference type="EMBL" id="SDT32026.1"/>
    </source>
</evidence>
<name>A0ABY0UXH0_9FLAO</name>
<protein>
    <recommendedName>
        <fullName evidence="4 5">dTDP-4-dehydrorhamnose 3,5-epimerase</fullName>
        <ecNumber evidence="3 5">5.1.3.13</ecNumber>
    </recommendedName>
    <alternativeName>
        <fullName evidence="5">Thymidine diphospho-4-keto-rhamnose 3,5-epimerase</fullName>
    </alternativeName>
</protein>
<evidence type="ECO:0000313" key="7">
    <source>
        <dbReference type="Proteomes" id="UP000199574"/>
    </source>
</evidence>
<dbReference type="EC" id="5.1.3.13" evidence="3 5"/>
<gene>
    <name evidence="6" type="ORF">SAMN05192545_3384</name>
</gene>
<keyword evidence="7" id="KW-1185">Reference proteome</keyword>
<dbReference type="NCBIfam" id="TIGR01221">
    <property type="entry name" value="rmlC"/>
    <property type="match status" value="1"/>
</dbReference>
<comment type="catalytic activity">
    <reaction evidence="1 5">
        <text>dTDP-4-dehydro-6-deoxy-alpha-D-glucose = dTDP-4-dehydro-beta-L-rhamnose</text>
        <dbReference type="Rhea" id="RHEA:16969"/>
        <dbReference type="ChEBI" id="CHEBI:57649"/>
        <dbReference type="ChEBI" id="CHEBI:62830"/>
        <dbReference type="EC" id="5.1.3.13"/>
    </reaction>
</comment>
<evidence type="ECO:0000256" key="2">
    <source>
        <dbReference type="ARBA" id="ARBA00001997"/>
    </source>
</evidence>
<keyword evidence="5" id="KW-0413">Isomerase</keyword>
<dbReference type="SUPFAM" id="SSF51182">
    <property type="entry name" value="RmlC-like cupins"/>
    <property type="match status" value="1"/>
</dbReference>
<dbReference type="PANTHER" id="PTHR21047:SF2">
    <property type="entry name" value="THYMIDINE DIPHOSPHO-4-KETO-RHAMNOSE 3,5-EPIMERASE"/>
    <property type="match status" value="1"/>
</dbReference>
<dbReference type="InterPro" id="IPR014710">
    <property type="entry name" value="RmlC-like_jellyroll"/>
</dbReference>
<evidence type="ECO:0000256" key="3">
    <source>
        <dbReference type="ARBA" id="ARBA00012098"/>
    </source>
</evidence>
<comment type="pathway">
    <text evidence="5">Carbohydrate biosynthesis; dTDP-L-rhamnose biosynthesis.</text>
</comment>
<dbReference type="GeneID" id="90591672"/>
<dbReference type="InterPro" id="IPR011051">
    <property type="entry name" value="RmlC_Cupin_sf"/>
</dbReference>
<dbReference type="Pfam" id="PF00908">
    <property type="entry name" value="dTDP_sugar_isom"/>
    <property type="match status" value="1"/>
</dbReference>
<comment type="similarity">
    <text evidence="5">Belongs to the dTDP-4-dehydrorhamnose 3,5-epimerase family.</text>
</comment>
<proteinExistence type="inferred from homology"/>
<accession>A0ABY0UXH0</accession>
<comment type="subunit">
    <text evidence="5">Homodimer.</text>
</comment>
<evidence type="ECO:0000256" key="4">
    <source>
        <dbReference type="ARBA" id="ARBA00019595"/>
    </source>
</evidence>
<dbReference type="Gene3D" id="2.60.120.10">
    <property type="entry name" value="Jelly Rolls"/>
    <property type="match status" value="1"/>
</dbReference>
<reference evidence="6 7" key="1">
    <citation type="submission" date="2016-10" db="EMBL/GenBank/DDBJ databases">
        <authorList>
            <person name="Varghese N."/>
            <person name="Submissions S."/>
        </authorList>
    </citation>
    <scope>NUCLEOTIDE SEQUENCE [LARGE SCALE GENOMIC DNA]</scope>
    <source>
        <strain evidence="6 7">MAR_2009_60</strain>
    </source>
</reference>